<protein>
    <submittedName>
        <fullName evidence="2">DUF3313 domain-containing protein</fullName>
    </submittedName>
</protein>
<keyword evidence="1" id="KW-0732">Signal</keyword>
<dbReference type="InterPro" id="IPR021747">
    <property type="entry name" value="DUF3313"/>
</dbReference>
<dbReference type="EMBL" id="CP034759">
    <property type="protein sequence ID" value="QBG36068.1"/>
    <property type="molecule type" value="Genomic_DNA"/>
</dbReference>
<evidence type="ECO:0000313" key="2">
    <source>
        <dbReference type="EMBL" id="QBG36068.1"/>
    </source>
</evidence>
<dbReference type="Pfam" id="PF11769">
    <property type="entry name" value="DUF3313"/>
    <property type="match status" value="1"/>
</dbReference>
<reference evidence="2 3" key="1">
    <citation type="submission" date="2018-12" db="EMBL/GenBank/DDBJ databases">
        <title>Complete genome of Litorilituus sediminis.</title>
        <authorList>
            <person name="Liu A."/>
            <person name="Rong J."/>
        </authorList>
    </citation>
    <scope>NUCLEOTIDE SEQUENCE [LARGE SCALE GENOMIC DNA]</scope>
    <source>
        <strain evidence="2 3">JCM 17549</strain>
    </source>
</reference>
<organism evidence="2 3">
    <name type="scientific">Litorilituus sediminis</name>
    <dbReference type="NCBI Taxonomy" id="718192"/>
    <lineage>
        <taxon>Bacteria</taxon>
        <taxon>Pseudomonadati</taxon>
        <taxon>Pseudomonadota</taxon>
        <taxon>Gammaproteobacteria</taxon>
        <taxon>Alteromonadales</taxon>
        <taxon>Colwelliaceae</taxon>
        <taxon>Litorilituus</taxon>
    </lineage>
</organism>
<accession>A0A4P6P538</accession>
<evidence type="ECO:0000313" key="3">
    <source>
        <dbReference type="Proteomes" id="UP000290244"/>
    </source>
</evidence>
<dbReference type="Proteomes" id="UP000290244">
    <property type="component" value="Chromosome"/>
</dbReference>
<feature type="chain" id="PRO_5020769842" evidence="1">
    <location>
        <begin position="21"/>
        <end position="230"/>
    </location>
</feature>
<proteinExistence type="predicted"/>
<dbReference type="PROSITE" id="PS51257">
    <property type="entry name" value="PROKAR_LIPOPROTEIN"/>
    <property type="match status" value="1"/>
</dbReference>
<name>A0A4P6P538_9GAMM</name>
<dbReference type="KEGG" id="lsd:EMK97_10285"/>
<sequence>MKNISKLHTGIILLTTLLFAGCSSTYQGNAPQETAEGLDLKHESRSTLAYQKPGVNFAEYDKVQIAPSTVAFKKNWKRDYNRGAASLSSKIRDKDIIRIKESVAGLLDEVFLEEFSRDNNYPIVKQASEGTLLIRPAIINLDVNAPDISSATPRKTLTNDSGSATLYLELYDAVSGEILARIIDSQVAGDRGYYQWSNRVTNRADAKRIIRSWAQTLRSKFDETHQSNKK</sequence>
<feature type="signal peptide" evidence="1">
    <location>
        <begin position="1"/>
        <end position="20"/>
    </location>
</feature>
<gene>
    <name evidence="2" type="ORF">EMK97_10285</name>
</gene>
<keyword evidence="3" id="KW-1185">Reference proteome</keyword>
<dbReference type="RefSeq" id="WP_130601860.1">
    <property type="nucleotide sequence ID" value="NZ_CP034759.1"/>
</dbReference>
<dbReference type="AlphaFoldDB" id="A0A4P6P538"/>
<evidence type="ECO:0000256" key="1">
    <source>
        <dbReference type="SAM" id="SignalP"/>
    </source>
</evidence>
<dbReference type="OrthoDB" id="7513489at2"/>